<comment type="caution">
    <text evidence="1">The sequence shown here is derived from an EMBL/GenBank/DDBJ whole genome shotgun (WGS) entry which is preliminary data.</text>
</comment>
<protein>
    <submittedName>
        <fullName evidence="1">Uncharacterized protein</fullName>
    </submittedName>
</protein>
<dbReference type="AlphaFoldDB" id="A0AAV8ZTY2"/>
<proteinExistence type="predicted"/>
<reference evidence="1" key="1">
    <citation type="journal article" date="2023" name="Insect Mol. Biol.">
        <title>Genome sequencing provides insights into the evolution of gene families encoding plant cell wall-degrading enzymes in longhorned beetles.</title>
        <authorList>
            <person name="Shin N.R."/>
            <person name="Okamura Y."/>
            <person name="Kirsch R."/>
            <person name="Pauchet Y."/>
        </authorList>
    </citation>
    <scope>NUCLEOTIDE SEQUENCE</scope>
    <source>
        <strain evidence="1">RBIC_L_NR</strain>
    </source>
</reference>
<dbReference type="EMBL" id="JANEYF010000228">
    <property type="protein sequence ID" value="KAJ8971348.1"/>
    <property type="molecule type" value="Genomic_DNA"/>
</dbReference>
<accession>A0AAV8ZTY2</accession>
<organism evidence="1 2">
    <name type="scientific">Rhamnusium bicolor</name>
    <dbReference type="NCBI Taxonomy" id="1586634"/>
    <lineage>
        <taxon>Eukaryota</taxon>
        <taxon>Metazoa</taxon>
        <taxon>Ecdysozoa</taxon>
        <taxon>Arthropoda</taxon>
        <taxon>Hexapoda</taxon>
        <taxon>Insecta</taxon>
        <taxon>Pterygota</taxon>
        <taxon>Neoptera</taxon>
        <taxon>Endopterygota</taxon>
        <taxon>Coleoptera</taxon>
        <taxon>Polyphaga</taxon>
        <taxon>Cucujiformia</taxon>
        <taxon>Chrysomeloidea</taxon>
        <taxon>Cerambycidae</taxon>
        <taxon>Lepturinae</taxon>
        <taxon>Rhagiini</taxon>
        <taxon>Rhamnusium</taxon>
    </lineage>
</organism>
<keyword evidence="2" id="KW-1185">Reference proteome</keyword>
<evidence type="ECO:0000313" key="1">
    <source>
        <dbReference type="EMBL" id="KAJ8971348.1"/>
    </source>
</evidence>
<sequence>MTFSETILFPFNMTPFSLNTGFQDSILIIKNSNNTYNFHPQQPKQHKIKVRLLKPPTINRIPTQKPGGCGA</sequence>
<gene>
    <name evidence="1" type="ORF">NQ314_000747</name>
</gene>
<name>A0AAV8ZTY2_9CUCU</name>
<evidence type="ECO:0000313" key="2">
    <source>
        <dbReference type="Proteomes" id="UP001162156"/>
    </source>
</evidence>
<dbReference type="Proteomes" id="UP001162156">
    <property type="component" value="Unassembled WGS sequence"/>
</dbReference>